<feature type="transmembrane region" description="Helical" evidence="7">
    <location>
        <begin position="228"/>
        <end position="250"/>
    </location>
</feature>
<keyword evidence="6 7" id="KW-0472">Membrane</keyword>
<organism evidence="9 10">
    <name type="scientific">Streptomyces caelestis</name>
    <dbReference type="NCBI Taxonomy" id="36816"/>
    <lineage>
        <taxon>Bacteria</taxon>
        <taxon>Bacillati</taxon>
        <taxon>Actinomycetota</taxon>
        <taxon>Actinomycetes</taxon>
        <taxon>Kitasatosporales</taxon>
        <taxon>Streptomycetaceae</taxon>
        <taxon>Streptomyces</taxon>
    </lineage>
</organism>
<evidence type="ECO:0000256" key="5">
    <source>
        <dbReference type="ARBA" id="ARBA00022989"/>
    </source>
</evidence>
<evidence type="ECO:0000313" key="9">
    <source>
        <dbReference type="EMBL" id="MBB5792935.1"/>
    </source>
</evidence>
<dbReference type="AlphaFoldDB" id="A0A7W9GZI4"/>
<feature type="transmembrane region" description="Helical" evidence="7">
    <location>
        <begin position="382"/>
        <end position="400"/>
    </location>
</feature>
<comment type="subcellular location">
    <subcellularLocation>
        <location evidence="1">Cell membrane</location>
        <topology evidence="1">Multi-pass membrane protein</topology>
    </subcellularLocation>
</comment>
<accession>A0A7W9GZI4</accession>
<proteinExistence type="predicted"/>
<dbReference type="SUPFAM" id="SSF103473">
    <property type="entry name" value="MFS general substrate transporter"/>
    <property type="match status" value="1"/>
</dbReference>
<keyword evidence="3" id="KW-1003">Cell membrane</keyword>
<gene>
    <name evidence="9" type="ORF">HDA41_000899</name>
</gene>
<keyword evidence="2" id="KW-0813">Transport</keyword>
<feature type="transmembrane region" description="Helical" evidence="7">
    <location>
        <begin position="111"/>
        <end position="138"/>
    </location>
</feature>
<keyword evidence="5 7" id="KW-1133">Transmembrane helix</keyword>
<evidence type="ECO:0000256" key="2">
    <source>
        <dbReference type="ARBA" id="ARBA00022448"/>
    </source>
</evidence>
<keyword evidence="10" id="KW-1185">Reference proteome</keyword>
<dbReference type="CDD" id="cd06173">
    <property type="entry name" value="MFS_MefA_like"/>
    <property type="match status" value="1"/>
</dbReference>
<keyword evidence="4 7" id="KW-0812">Transmembrane</keyword>
<dbReference type="InterPro" id="IPR010290">
    <property type="entry name" value="TM_effector"/>
</dbReference>
<dbReference type="InterPro" id="IPR020846">
    <property type="entry name" value="MFS_dom"/>
</dbReference>
<evidence type="ECO:0000313" key="10">
    <source>
        <dbReference type="Proteomes" id="UP000590647"/>
    </source>
</evidence>
<dbReference type="InterPro" id="IPR036259">
    <property type="entry name" value="MFS_trans_sf"/>
</dbReference>
<feature type="transmembrane region" description="Helical" evidence="7">
    <location>
        <begin position="87"/>
        <end position="105"/>
    </location>
</feature>
<evidence type="ECO:0000256" key="4">
    <source>
        <dbReference type="ARBA" id="ARBA00022692"/>
    </source>
</evidence>
<evidence type="ECO:0000256" key="6">
    <source>
        <dbReference type="ARBA" id="ARBA00023136"/>
    </source>
</evidence>
<evidence type="ECO:0000256" key="3">
    <source>
        <dbReference type="ARBA" id="ARBA00022475"/>
    </source>
</evidence>
<comment type="caution">
    <text evidence="9">The sequence shown here is derived from an EMBL/GenBank/DDBJ whole genome shotgun (WGS) entry which is preliminary data.</text>
</comment>
<feature type="transmembrane region" description="Helical" evidence="7">
    <location>
        <begin position="291"/>
        <end position="309"/>
    </location>
</feature>
<dbReference type="PROSITE" id="PS50850">
    <property type="entry name" value="MFS"/>
    <property type="match status" value="1"/>
</dbReference>
<evidence type="ECO:0000256" key="7">
    <source>
        <dbReference type="SAM" id="Phobius"/>
    </source>
</evidence>
<feature type="transmembrane region" description="Helical" evidence="7">
    <location>
        <begin position="356"/>
        <end position="376"/>
    </location>
</feature>
<feature type="transmembrane region" description="Helical" evidence="7">
    <location>
        <begin position="20"/>
        <end position="43"/>
    </location>
</feature>
<feature type="transmembrane region" description="Helical" evidence="7">
    <location>
        <begin position="256"/>
        <end position="279"/>
    </location>
</feature>
<dbReference type="RefSeq" id="WP_184980857.1">
    <property type="nucleotide sequence ID" value="NZ_JACHNE010000001.1"/>
</dbReference>
<evidence type="ECO:0000259" key="8">
    <source>
        <dbReference type="PROSITE" id="PS50850"/>
    </source>
</evidence>
<dbReference type="Proteomes" id="UP000590647">
    <property type="component" value="Unassembled WGS sequence"/>
</dbReference>
<dbReference type="PANTHER" id="PTHR23513:SF6">
    <property type="entry name" value="MAJOR FACILITATOR SUPERFAMILY ASSOCIATED DOMAIN-CONTAINING PROTEIN"/>
    <property type="match status" value="1"/>
</dbReference>
<reference evidence="9 10" key="1">
    <citation type="submission" date="2020-08" db="EMBL/GenBank/DDBJ databases">
        <title>Sequencing the genomes of 1000 actinobacteria strains.</title>
        <authorList>
            <person name="Klenk H.-P."/>
        </authorList>
    </citation>
    <scope>NUCLEOTIDE SEQUENCE [LARGE SCALE GENOMIC DNA]</scope>
    <source>
        <strain evidence="9 10">DSM 40084</strain>
    </source>
</reference>
<dbReference type="PANTHER" id="PTHR23513">
    <property type="entry name" value="INTEGRAL MEMBRANE EFFLUX PROTEIN-RELATED"/>
    <property type="match status" value="1"/>
</dbReference>
<sequence length="415" mass="43698">MTTQTSNASETNESQVFWRFWLAMTVSGAGSAMTVVALPLAAVTVLDATVLETTLLAATGQVAWLVLGLPAGVIVQRYPLRGLQVTLDLVRLAAIGSIPVAWWAGHLTFPHLLVVALVTGMATVLFDIGNSTFLPAIIDKRELNARNSLMSGTHAVIQTGGPSVSGLLVQLAGPVGVLAIDAVSYLASAVTLRTLPERRPQAQPHAKATQLIRQGWNYVIRHPVMRPCMVWATIMNFVTAALLALTPLYLVREVGVSASIVGAVIAMDGVGALIGSAFATRLSRRVGTARAIIVAGVIGGLVVLMTPFTTTLSNIYFYALGLAGLSFSAVVGSIMTRTHRQTDSPPALLSRVMGTVRFVSWGALPLGAALSGLLASAVGIRAALWIMCLAAFAAPLSLLLTSVRHRRDLSDAHQE</sequence>
<dbReference type="GO" id="GO:0005886">
    <property type="term" value="C:plasma membrane"/>
    <property type="evidence" value="ECO:0007669"/>
    <property type="project" value="UniProtKB-SubCell"/>
</dbReference>
<dbReference type="Pfam" id="PF05977">
    <property type="entry name" value="MFS_3"/>
    <property type="match status" value="1"/>
</dbReference>
<feature type="transmembrane region" description="Helical" evidence="7">
    <location>
        <begin position="55"/>
        <end position="75"/>
    </location>
</feature>
<feature type="domain" description="Major facilitator superfamily (MFS) profile" evidence="8">
    <location>
        <begin position="225"/>
        <end position="415"/>
    </location>
</feature>
<feature type="transmembrane region" description="Helical" evidence="7">
    <location>
        <begin position="315"/>
        <end position="335"/>
    </location>
</feature>
<dbReference type="Gene3D" id="1.20.1250.20">
    <property type="entry name" value="MFS general substrate transporter like domains"/>
    <property type="match status" value="1"/>
</dbReference>
<evidence type="ECO:0000256" key="1">
    <source>
        <dbReference type="ARBA" id="ARBA00004651"/>
    </source>
</evidence>
<dbReference type="EMBL" id="JACHNE010000001">
    <property type="protein sequence ID" value="MBB5792935.1"/>
    <property type="molecule type" value="Genomic_DNA"/>
</dbReference>
<dbReference type="GO" id="GO:0022857">
    <property type="term" value="F:transmembrane transporter activity"/>
    <property type="evidence" value="ECO:0007669"/>
    <property type="project" value="InterPro"/>
</dbReference>
<protein>
    <submittedName>
        <fullName evidence="9">MFS family permease</fullName>
    </submittedName>
</protein>
<name>A0A7W9GZI4_9ACTN</name>